<organism evidence="1 2">
    <name type="scientific">Neisseria zoodegmatis</name>
    <dbReference type="NCBI Taxonomy" id="326523"/>
    <lineage>
        <taxon>Bacteria</taxon>
        <taxon>Pseudomonadati</taxon>
        <taxon>Pseudomonadota</taxon>
        <taxon>Betaproteobacteria</taxon>
        <taxon>Neisseriales</taxon>
        <taxon>Neisseriaceae</taxon>
        <taxon>Neisseria</taxon>
    </lineage>
</organism>
<evidence type="ECO:0000313" key="1">
    <source>
        <dbReference type="EMBL" id="SUA36212.1"/>
    </source>
</evidence>
<dbReference type="EMBL" id="UGRS01000001">
    <property type="protein sequence ID" value="SUA36212.1"/>
    <property type="molecule type" value="Genomic_DNA"/>
</dbReference>
<gene>
    <name evidence="1" type="ORF">NCTC12229_00624</name>
</gene>
<sequence length="107" mass="12487">MNTYNNSILIKNIIRSESMVTGNKNLYNFLVEKYIDLKSVFCLSMIPEHGEDIYTLMINKNKVIMVDVSRLDASIIETEELSVTDYLHQLKNKQEKDFLLAILKQQE</sequence>
<dbReference type="OrthoDB" id="2876391at2"/>
<protein>
    <submittedName>
        <fullName evidence="1">Uncharacterized protein</fullName>
    </submittedName>
</protein>
<proteinExistence type="predicted"/>
<dbReference type="RefSeq" id="WP_147278323.1">
    <property type="nucleotide sequence ID" value="NZ_UGRS01000001.1"/>
</dbReference>
<dbReference type="Proteomes" id="UP000254055">
    <property type="component" value="Unassembled WGS sequence"/>
</dbReference>
<reference evidence="1 2" key="1">
    <citation type="submission" date="2018-06" db="EMBL/GenBank/DDBJ databases">
        <authorList>
            <consortium name="Pathogen Informatics"/>
            <person name="Doyle S."/>
        </authorList>
    </citation>
    <scope>NUCLEOTIDE SEQUENCE [LARGE SCALE GENOMIC DNA]</scope>
    <source>
        <strain evidence="1 2">NCTC12229</strain>
    </source>
</reference>
<dbReference type="AlphaFoldDB" id="A0A378WGM7"/>
<name>A0A378WGM7_9NEIS</name>
<accession>A0A378WGM7</accession>
<evidence type="ECO:0000313" key="2">
    <source>
        <dbReference type="Proteomes" id="UP000254055"/>
    </source>
</evidence>